<keyword evidence="3" id="KW-0716">Sensory transduction</keyword>
<evidence type="ECO:0000256" key="3">
    <source>
        <dbReference type="ARBA" id="ARBA00022606"/>
    </source>
</evidence>
<dbReference type="EMBL" id="CATNWA010009142">
    <property type="protein sequence ID" value="CAI9557463.1"/>
    <property type="molecule type" value="Genomic_DNA"/>
</dbReference>
<keyword evidence="10 13" id="KW-0675">Receptor</keyword>
<gene>
    <name evidence="16" type="ORF">SPARVUS_LOCUS4711978</name>
</gene>
<keyword evidence="9" id="KW-1015">Disulfide bond</keyword>
<evidence type="ECO:0000256" key="11">
    <source>
        <dbReference type="ARBA" id="ARBA00023180"/>
    </source>
</evidence>
<protein>
    <recommendedName>
        <fullName evidence="15">G-protein coupled receptors family 1 profile domain-containing protein</fullName>
    </recommendedName>
</protein>
<reference evidence="16" key="1">
    <citation type="submission" date="2023-05" db="EMBL/GenBank/DDBJ databases">
        <authorList>
            <person name="Stuckert A."/>
        </authorList>
    </citation>
    <scope>NUCLEOTIDE SEQUENCE</scope>
</reference>
<keyword evidence="6 14" id="KW-1133">Transmembrane helix</keyword>
<evidence type="ECO:0000256" key="12">
    <source>
        <dbReference type="ARBA" id="ARBA00023224"/>
    </source>
</evidence>
<comment type="subcellular location">
    <subcellularLocation>
        <location evidence="1">Cell membrane</location>
        <topology evidence="1">Multi-pass membrane protein</topology>
    </subcellularLocation>
</comment>
<keyword evidence="4 13" id="KW-0812">Transmembrane</keyword>
<organism evidence="16 17">
    <name type="scientific">Staurois parvus</name>
    <dbReference type="NCBI Taxonomy" id="386267"/>
    <lineage>
        <taxon>Eukaryota</taxon>
        <taxon>Metazoa</taxon>
        <taxon>Chordata</taxon>
        <taxon>Craniata</taxon>
        <taxon>Vertebrata</taxon>
        <taxon>Euteleostomi</taxon>
        <taxon>Amphibia</taxon>
        <taxon>Batrachia</taxon>
        <taxon>Anura</taxon>
        <taxon>Neobatrachia</taxon>
        <taxon>Ranoidea</taxon>
        <taxon>Ranidae</taxon>
        <taxon>Staurois</taxon>
    </lineage>
</organism>
<keyword evidence="7 13" id="KW-0297">G-protein coupled receptor</keyword>
<feature type="transmembrane region" description="Helical" evidence="14">
    <location>
        <begin position="103"/>
        <end position="121"/>
    </location>
</feature>
<dbReference type="PRINTS" id="PR00237">
    <property type="entry name" value="GPCRRHODOPSN"/>
</dbReference>
<dbReference type="PROSITE" id="PS50262">
    <property type="entry name" value="G_PROTEIN_RECEP_F1_2"/>
    <property type="match status" value="1"/>
</dbReference>
<dbReference type="PANTHER" id="PTHR24242:SF227">
    <property type="entry name" value="OLFACTORY RECEPTOR"/>
    <property type="match status" value="1"/>
</dbReference>
<evidence type="ECO:0000256" key="2">
    <source>
        <dbReference type="ARBA" id="ARBA00022475"/>
    </source>
</evidence>
<evidence type="ECO:0000256" key="4">
    <source>
        <dbReference type="ARBA" id="ARBA00022692"/>
    </source>
</evidence>
<dbReference type="InterPro" id="IPR050939">
    <property type="entry name" value="Olfactory_GPCR1"/>
</dbReference>
<dbReference type="InterPro" id="IPR000276">
    <property type="entry name" value="GPCR_Rhodpsn"/>
</dbReference>
<dbReference type="Gene3D" id="1.20.1070.10">
    <property type="entry name" value="Rhodopsin 7-helix transmembrane proteins"/>
    <property type="match status" value="1"/>
</dbReference>
<keyword evidence="2" id="KW-1003">Cell membrane</keyword>
<sequence length="145" mass="16396">MEQLDNHSKVTEIVLSGFPGLKNIHILFFVVLLIIYLFIITGNILIILVIQNVPSLHHPMYIFIGALSCLEICYTAVTIPKMLADLLDKEKKISFVGCLLQAYFLHALGAVECYILTIMAYDRYLAICKPLQYSSIMVTRLYVPA</sequence>
<evidence type="ECO:0000256" key="14">
    <source>
        <dbReference type="SAM" id="Phobius"/>
    </source>
</evidence>
<evidence type="ECO:0000259" key="15">
    <source>
        <dbReference type="PROSITE" id="PS50262"/>
    </source>
</evidence>
<dbReference type="SUPFAM" id="SSF81321">
    <property type="entry name" value="Family A G protein-coupled receptor-like"/>
    <property type="match status" value="1"/>
</dbReference>
<proteinExistence type="inferred from homology"/>
<evidence type="ECO:0000256" key="1">
    <source>
        <dbReference type="ARBA" id="ARBA00004651"/>
    </source>
</evidence>
<name>A0ABN9CD15_9NEOB</name>
<accession>A0ABN9CD15</accession>
<comment type="caution">
    <text evidence="16">The sequence shown here is derived from an EMBL/GenBank/DDBJ whole genome shotgun (WGS) entry which is preliminary data.</text>
</comment>
<feature type="transmembrane region" description="Helical" evidence="14">
    <location>
        <begin position="24"/>
        <end position="49"/>
    </location>
</feature>
<evidence type="ECO:0000256" key="10">
    <source>
        <dbReference type="ARBA" id="ARBA00023170"/>
    </source>
</evidence>
<evidence type="ECO:0000256" key="5">
    <source>
        <dbReference type="ARBA" id="ARBA00022725"/>
    </source>
</evidence>
<keyword evidence="17" id="KW-1185">Reference proteome</keyword>
<dbReference type="InterPro" id="IPR000725">
    <property type="entry name" value="Olfact_rcpt"/>
</dbReference>
<evidence type="ECO:0000256" key="8">
    <source>
        <dbReference type="ARBA" id="ARBA00023136"/>
    </source>
</evidence>
<keyword evidence="8 14" id="KW-0472">Membrane</keyword>
<evidence type="ECO:0000256" key="7">
    <source>
        <dbReference type="ARBA" id="ARBA00023040"/>
    </source>
</evidence>
<dbReference type="PROSITE" id="PS00237">
    <property type="entry name" value="G_PROTEIN_RECEP_F1_1"/>
    <property type="match status" value="1"/>
</dbReference>
<keyword evidence="11" id="KW-0325">Glycoprotein</keyword>
<evidence type="ECO:0000313" key="16">
    <source>
        <dbReference type="EMBL" id="CAI9557463.1"/>
    </source>
</evidence>
<comment type="similarity">
    <text evidence="13">Belongs to the G-protein coupled receptor 1 family.</text>
</comment>
<evidence type="ECO:0000256" key="6">
    <source>
        <dbReference type="ARBA" id="ARBA00022989"/>
    </source>
</evidence>
<keyword evidence="12 13" id="KW-0807">Transducer</keyword>
<dbReference type="Proteomes" id="UP001162483">
    <property type="component" value="Unassembled WGS sequence"/>
</dbReference>
<evidence type="ECO:0000313" key="17">
    <source>
        <dbReference type="Proteomes" id="UP001162483"/>
    </source>
</evidence>
<dbReference type="InterPro" id="IPR017452">
    <property type="entry name" value="GPCR_Rhodpsn_7TM"/>
</dbReference>
<feature type="domain" description="G-protein coupled receptors family 1 profile" evidence="15">
    <location>
        <begin position="42"/>
        <end position="145"/>
    </location>
</feature>
<dbReference type="Pfam" id="PF13853">
    <property type="entry name" value="7tm_4"/>
    <property type="match status" value="1"/>
</dbReference>
<evidence type="ECO:0000256" key="13">
    <source>
        <dbReference type="RuleBase" id="RU000688"/>
    </source>
</evidence>
<dbReference type="PANTHER" id="PTHR24242">
    <property type="entry name" value="G-PROTEIN COUPLED RECEPTOR"/>
    <property type="match status" value="1"/>
</dbReference>
<feature type="transmembrane region" description="Helical" evidence="14">
    <location>
        <begin position="61"/>
        <end position="83"/>
    </location>
</feature>
<evidence type="ECO:0000256" key="9">
    <source>
        <dbReference type="ARBA" id="ARBA00023157"/>
    </source>
</evidence>
<keyword evidence="5" id="KW-0552">Olfaction</keyword>